<gene>
    <name evidence="1" type="ORF">A45J_0147</name>
</gene>
<dbReference type="InterPro" id="IPR027417">
    <property type="entry name" value="P-loop_NTPase"/>
</dbReference>
<proteinExistence type="predicted"/>
<dbReference type="SUPFAM" id="SSF52540">
    <property type="entry name" value="P-loop containing nucleoside triphosphate hydrolases"/>
    <property type="match status" value="1"/>
</dbReference>
<organism evidence="1">
    <name type="scientific">hot springs metagenome</name>
    <dbReference type="NCBI Taxonomy" id="433727"/>
    <lineage>
        <taxon>unclassified sequences</taxon>
        <taxon>metagenomes</taxon>
        <taxon>ecological metagenomes</taxon>
    </lineage>
</organism>
<dbReference type="EMBL" id="BLAB01000001">
    <property type="protein sequence ID" value="GER92431.1"/>
    <property type="molecule type" value="Genomic_DNA"/>
</dbReference>
<accession>A0A5J4L0X2</accession>
<sequence>MKHPLLIGIGGAHSGAGKTTLAVAILRYFKTHPPIYPFTHSPKYGAIKYTKTAFYTSIIDDKNILYQKDKDTRRLFDAGAEEVLWVQSPANEINNVMPIAIGRLSHLDCIIIEGNSAIEFLEPDVVVFITNVSNKNIKPSASRVLKQADIVIEKRPLHYSSKNIHELIGCIEMIVRKKEIESILKTRSNEGMITCSDARKIAEELGVHYKEIGKVANKLKIKIKNCELGCF</sequence>
<evidence type="ECO:0000313" key="1">
    <source>
        <dbReference type="EMBL" id="GER92431.1"/>
    </source>
</evidence>
<dbReference type="AlphaFoldDB" id="A0A5J4L0X2"/>
<name>A0A5J4L0X2_9ZZZZ</name>
<protein>
    <submittedName>
        <fullName evidence="1">Uncharacterized protein</fullName>
    </submittedName>
</protein>
<comment type="caution">
    <text evidence="1">The sequence shown here is derived from an EMBL/GenBank/DDBJ whole genome shotgun (WGS) entry which is preliminary data.</text>
</comment>
<dbReference type="Gene3D" id="3.40.50.300">
    <property type="entry name" value="P-loop containing nucleotide triphosphate hydrolases"/>
    <property type="match status" value="1"/>
</dbReference>
<reference evidence="1" key="1">
    <citation type="submission" date="2019-10" db="EMBL/GenBank/DDBJ databases">
        <title>Metagenomic sequencing of thiosulfate-disproportionating enrichment culture.</title>
        <authorList>
            <person name="Umezawa K."/>
            <person name="Kojima H."/>
            <person name="Fukui M."/>
        </authorList>
    </citation>
    <scope>NUCLEOTIDE SEQUENCE</scope>
    <source>
        <strain evidence="1">45J</strain>
    </source>
</reference>